<dbReference type="PANTHER" id="PTHR13767">
    <property type="entry name" value="TRNA-PSEUDOURIDINE SYNTHASE"/>
    <property type="match status" value="1"/>
</dbReference>
<dbReference type="Pfam" id="PF16198">
    <property type="entry name" value="TruB_C_2"/>
    <property type="match status" value="1"/>
</dbReference>
<dbReference type="InterPro" id="IPR032819">
    <property type="entry name" value="TruB_C"/>
</dbReference>
<dbReference type="AlphaFoldDB" id="D7FWF1"/>
<organism evidence="3 4">
    <name type="scientific">Ectocarpus siliculosus</name>
    <name type="common">Brown alga</name>
    <name type="synonym">Conferva siliculosa</name>
    <dbReference type="NCBI Taxonomy" id="2880"/>
    <lineage>
        <taxon>Eukaryota</taxon>
        <taxon>Sar</taxon>
        <taxon>Stramenopiles</taxon>
        <taxon>Ochrophyta</taxon>
        <taxon>PX clade</taxon>
        <taxon>Phaeophyceae</taxon>
        <taxon>Ectocarpales</taxon>
        <taxon>Ectocarpaceae</taxon>
        <taxon>Ectocarpus</taxon>
    </lineage>
</organism>
<name>D7FWF1_ECTSI</name>
<reference evidence="3 4" key="1">
    <citation type="journal article" date="2010" name="Nature">
        <title>The Ectocarpus genome and the independent evolution of multicellularity in brown algae.</title>
        <authorList>
            <person name="Cock J.M."/>
            <person name="Sterck L."/>
            <person name="Rouze P."/>
            <person name="Scornet D."/>
            <person name="Allen A.E."/>
            <person name="Amoutzias G."/>
            <person name="Anthouard V."/>
            <person name="Artiguenave F."/>
            <person name="Aury J.M."/>
            <person name="Badger J.H."/>
            <person name="Beszteri B."/>
            <person name="Billiau K."/>
            <person name="Bonnet E."/>
            <person name="Bothwell J.H."/>
            <person name="Bowler C."/>
            <person name="Boyen C."/>
            <person name="Brownlee C."/>
            <person name="Carrano C.J."/>
            <person name="Charrier B."/>
            <person name="Cho G.Y."/>
            <person name="Coelho S.M."/>
            <person name="Collen J."/>
            <person name="Corre E."/>
            <person name="Da Silva C."/>
            <person name="Delage L."/>
            <person name="Delaroque N."/>
            <person name="Dittami S.M."/>
            <person name="Doulbeau S."/>
            <person name="Elias M."/>
            <person name="Farnham G."/>
            <person name="Gachon C.M."/>
            <person name="Gschloessl B."/>
            <person name="Heesch S."/>
            <person name="Jabbari K."/>
            <person name="Jubin C."/>
            <person name="Kawai H."/>
            <person name="Kimura K."/>
            <person name="Kloareg B."/>
            <person name="Kupper F.C."/>
            <person name="Lang D."/>
            <person name="Le Bail A."/>
            <person name="Leblanc C."/>
            <person name="Lerouge P."/>
            <person name="Lohr M."/>
            <person name="Lopez P.J."/>
            <person name="Martens C."/>
            <person name="Maumus F."/>
            <person name="Michel G."/>
            <person name="Miranda-Saavedra D."/>
            <person name="Morales J."/>
            <person name="Moreau H."/>
            <person name="Motomura T."/>
            <person name="Nagasato C."/>
            <person name="Napoli C.A."/>
            <person name="Nelson D.R."/>
            <person name="Nyvall-Collen P."/>
            <person name="Peters A.F."/>
            <person name="Pommier C."/>
            <person name="Potin P."/>
            <person name="Poulain J."/>
            <person name="Quesneville H."/>
            <person name="Read B."/>
            <person name="Rensing S.A."/>
            <person name="Ritter A."/>
            <person name="Rousvoal S."/>
            <person name="Samanta M."/>
            <person name="Samson G."/>
            <person name="Schroeder D.C."/>
            <person name="Segurens B."/>
            <person name="Strittmatter M."/>
            <person name="Tonon T."/>
            <person name="Tregear J.W."/>
            <person name="Valentin K."/>
            <person name="von Dassow P."/>
            <person name="Yamagishi T."/>
            <person name="Van de Peer Y."/>
            <person name="Wincker P."/>
        </authorList>
    </citation>
    <scope>NUCLEOTIDE SEQUENCE [LARGE SCALE GENOMIC DNA]</scope>
    <source>
        <strain evidence="4">Ec32 / CCAP1310/4</strain>
    </source>
</reference>
<dbReference type="InterPro" id="IPR020103">
    <property type="entry name" value="PsdUridine_synth_cat_dom_sf"/>
</dbReference>
<dbReference type="GO" id="GO:0005634">
    <property type="term" value="C:nucleus"/>
    <property type="evidence" value="ECO:0007669"/>
    <property type="project" value="TreeGrafter"/>
</dbReference>
<dbReference type="SUPFAM" id="SSF55120">
    <property type="entry name" value="Pseudouridine synthase"/>
    <property type="match status" value="1"/>
</dbReference>
<evidence type="ECO:0000313" key="4">
    <source>
        <dbReference type="Proteomes" id="UP000002630"/>
    </source>
</evidence>
<evidence type="ECO:0000313" key="3">
    <source>
        <dbReference type="EMBL" id="CBJ32039.1"/>
    </source>
</evidence>
<dbReference type="InParanoid" id="D7FWF1"/>
<accession>D7FWF1</accession>
<dbReference type="PANTHER" id="PTHR13767:SF2">
    <property type="entry name" value="PSEUDOURIDYLATE SYNTHASE TRUB1"/>
    <property type="match status" value="1"/>
</dbReference>
<dbReference type="EMBL" id="FN649739">
    <property type="protein sequence ID" value="CBJ32039.1"/>
    <property type="molecule type" value="Genomic_DNA"/>
</dbReference>
<dbReference type="eggNOG" id="KOG2529">
    <property type="taxonomic scope" value="Eukaryota"/>
</dbReference>
<dbReference type="OrthoDB" id="9995526at2759"/>
<dbReference type="GO" id="GO:1990481">
    <property type="term" value="P:mRNA pseudouridine synthesis"/>
    <property type="evidence" value="ECO:0007669"/>
    <property type="project" value="TreeGrafter"/>
</dbReference>
<dbReference type="GO" id="GO:0006400">
    <property type="term" value="P:tRNA modification"/>
    <property type="evidence" value="ECO:0007669"/>
    <property type="project" value="TreeGrafter"/>
</dbReference>
<dbReference type="GO" id="GO:0003723">
    <property type="term" value="F:RNA binding"/>
    <property type="evidence" value="ECO:0007669"/>
    <property type="project" value="InterPro"/>
</dbReference>
<evidence type="ECO:0000256" key="1">
    <source>
        <dbReference type="SAM" id="MobiDB-lite"/>
    </source>
</evidence>
<dbReference type="STRING" id="2880.D7FWF1"/>
<feature type="domain" description="tRNA pseudouridylate synthase B C-terminal" evidence="2">
    <location>
        <begin position="67"/>
        <end position="104"/>
    </location>
</feature>
<feature type="compositionally biased region" description="Low complexity" evidence="1">
    <location>
        <begin position="135"/>
        <end position="149"/>
    </location>
</feature>
<protein>
    <submittedName>
        <fullName evidence="3">tRNA pseudouridine synthase B</fullName>
    </submittedName>
</protein>
<dbReference type="EMBL" id="FN648491">
    <property type="protein sequence ID" value="CBJ32039.1"/>
    <property type="molecule type" value="Genomic_DNA"/>
</dbReference>
<dbReference type="Proteomes" id="UP000002630">
    <property type="component" value="Linkage Group LG14"/>
</dbReference>
<sequence>MGVSNSTTAVLNGCSQHRLCLQHFCIRGQVEREARQVRVDSLRQADPALPLPLLGLELECGGGFYVRTLIEDLGRALGTRAHMTALERTKQGPFELQHALRLEEWEYDRLCKHLGDAPGILDRLGAMTGRGTEDSSAAVTERAATAVEG</sequence>
<dbReference type="GO" id="GO:0009982">
    <property type="term" value="F:pseudouridine synthase activity"/>
    <property type="evidence" value="ECO:0007669"/>
    <property type="project" value="InterPro"/>
</dbReference>
<dbReference type="InterPro" id="IPR014780">
    <property type="entry name" value="tRNA_psdUridine_synth_TruB"/>
</dbReference>
<feature type="region of interest" description="Disordered" evidence="1">
    <location>
        <begin position="130"/>
        <end position="149"/>
    </location>
</feature>
<evidence type="ECO:0000259" key="2">
    <source>
        <dbReference type="Pfam" id="PF16198"/>
    </source>
</evidence>
<keyword evidence="4" id="KW-1185">Reference proteome</keyword>
<dbReference type="Gene3D" id="3.30.2350.10">
    <property type="entry name" value="Pseudouridine synthase"/>
    <property type="match status" value="1"/>
</dbReference>
<gene>
    <name evidence="3" type="ORF">Esi_0303_0037</name>
</gene>
<proteinExistence type="predicted"/>